<accession>A0A8D8S0H7</accession>
<dbReference type="EMBL" id="HBUF01194882">
    <property type="protein sequence ID" value="CAG6659670.1"/>
    <property type="molecule type" value="Transcribed_RNA"/>
</dbReference>
<dbReference type="AlphaFoldDB" id="A0A8D8S0H7"/>
<dbReference type="PROSITE" id="PS50166">
    <property type="entry name" value="IMPORTIN_B_NT"/>
    <property type="match status" value="1"/>
</dbReference>
<dbReference type="InterPro" id="IPR045065">
    <property type="entry name" value="XPO1/5"/>
</dbReference>
<name>A0A8D8S0H7_9HEMI</name>
<evidence type="ECO:0000256" key="1">
    <source>
        <dbReference type="ARBA" id="ARBA00009466"/>
    </source>
</evidence>
<dbReference type="Pfam" id="PF19273">
    <property type="entry name" value="Exportin-5"/>
    <property type="match status" value="1"/>
</dbReference>
<dbReference type="PANTHER" id="PTHR11223:SF3">
    <property type="entry name" value="EXPORTIN-5"/>
    <property type="match status" value="1"/>
</dbReference>
<sequence>MEPQDIPSTSNVLASLIQMTMDPMASQAIRLDAYRKIEDFKDNSPLCAQCGLFLVQSSNYSHIVRHTGIQLMEHCIKYRWYLMSQEEKVFIKESCVSLLHSNNSDMVHLLRSHRHTLDALSRIFVEMIKREWPQHWPNMFAEFSAICEIGNVQTELILYVFLRLSEDVVSLQTLESSTRRRDLCQQLNNSMKEIMCFFRGTLEAHVKHIGLGPNSCEHEAIVSIGLTTLSEYLEWIPPSNIVDNADLMVQLFNLIRNNKFQTQVSECLEKVAQRRGKQEEKMNLYMIMSRPELWVNIQATVIEYHSKGMATKSVIDFHKPLSGLIRSYTQLLTSLFSSPTPELPSPPLSTLPSHFSSLVEILLVMLQTKSLYVLDNVYTAFSALFKHPDLCKVPELVQTLDRYIQVSCSQNLVRKKTHGAVENGRGSYSEDDYMDEVDYRRHFVKIKTAILSNFKELTKSVPDLLFLYGEQWLIRCASSVMTDSSEWEALSLYLDCFMEQLVGVQYLHSAFSLINLLLGFSTDNASSYSAALSCLSVLFSFFTVCSDEHRNEYLPKVLDKVFTLLLFSPPQSGSDNVEPAKLKSVKQLRKHAGSLIVKLSSRYPSLLTPFFDTMLNVLLTCSSQLSQLQINCLHEALITINNHTATFEKQTSFIRSLLDVNNMAAVWLQLTNSVFSDAGQFIEFVGLHLPANEDDPVIRNNRIQIMRSVNLIVAILRRCRPPHRPQALKQGGYILGDGDKVVNPMSSHVLPLIPAVLKLINIVEQLHNPDHYQRQGVIDPNKTRLIHPDMKPAFDIDEGEKKNLLGEQYFGSAPSKSVDDNSDLILDKSPLYHMQVFLTSLYENLFILLGFVVRTMSHEVFTIPEFSRAIHENLLADIGRLPNFRLRAMVRHFVRHYVSQCPQGSAQDSVLLVFMNYFTTHMYQRINSKWESLTERRAQQIEQVSEAAEREEAVEEVIVLMMQREYMDVIRDLLVGVPTGGTGGEGQDDQMTLEPPPNPLPNRLETLSELGVKIARNKPTSDAILIFLIRCLSYQDTQCSLRTGRFILPLIVQLISDHLLTEEIVRLLFSNLLQGFHVHGEHDANQGALLILSVQLYTLLRPQFPVVRDTLLLIPNLNEADLAKFDEKILAHCSARNNSAAVVPQANGAGAGITANGGEPSSGVNGVLADLINNKSERSHKDMFKKLITNIVGKNVGQLFKCRATIKELPRIMAPSKKQAPHVSDDLAISDIAQLFN</sequence>
<dbReference type="InterPro" id="IPR013598">
    <property type="entry name" value="Exportin-1/Importin-b-like"/>
</dbReference>
<dbReference type="GO" id="GO:0005049">
    <property type="term" value="F:nuclear export signal receptor activity"/>
    <property type="evidence" value="ECO:0007669"/>
    <property type="project" value="InterPro"/>
</dbReference>
<dbReference type="GO" id="GO:0005634">
    <property type="term" value="C:nucleus"/>
    <property type="evidence" value="ECO:0007669"/>
    <property type="project" value="TreeGrafter"/>
</dbReference>
<dbReference type="PANTHER" id="PTHR11223">
    <property type="entry name" value="EXPORTIN 1/5"/>
    <property type="match status" value="1"/>
</dbReference>
<dbReference type="GO" id="GO:0042565">
    <property type="term" value="C:RNA nuclear export complex"/>
    <property type="evidence" value="ECO:0007669"/>
    <property type="project" value="TreeGrafter"/>
</dbReference>
<comment type="similarity">
    <text evidence="1">Belongs to the exportin family.</text>
</comment>
<dbReference type="GO" id="GO:0006405">
    <property type="term" value="P:RNA export from nucleus"/>
    <property type="evidence" value="ECO:0007669"/>
    <property type="project" value="TreeGrafter"/>
</dbReference>
<dbReference type="InterPro" id="IPR016024">
    <property type="entry name" value="ARM-type_fold"/>
</dbReference>
<dbReference type="Pfam" id="PF03810">
    <property type="entry name" value="IBN_N"/>
    <property type="match status" value="1"/>
</dbReference>
<dbReference type="GO" id="GO:0031267">
    <property type="term" value="F:small GTPase binding"/>
    <property type="evidence" value="ECO:0007669"/>
    <property type="project" value="InterPro"/>
</dbReference>
<dbReference type="GO" id="GO:0003723">
    <property type="term" value="F:RNA binding"/>
    <property type="evidence" value="ECO:0007669"/>
    <property type="project" value="TreeGrafter"/>
</dbReference>
<organism evidence="3">
    <name type="scientific">Cacopsylla melanoneura</name>
    <dbReference type="NCBI Taxonomy" id="428564"/>
    <lineage>
        <taxon>Eukaryota</taxon>
        <taxon>Metazoa</taxon>
        <taxon>Ecdysozoa</taxon>
        <taxon>Arthropoda</taxon>
        <taxon>Hexapoda</taxon>
        <taxon>Insecta</taxon>
        <taxon>Pterygota</taxon>
        <taxon>Neoptera</taxon>
        <taxon>Paraneoptera</taxon>
        <taxon>Hemiptera</taxon>
        <taxon>Sternorrhyncha</taxon>
        <taxon>Psylloidea</taxon>
        <taxon>Psyllidae</taxon>
        <taxon>Psyllinae</taxon>
        <taxon>Cacopsylla</taxon>
    </lineage>
</organism>
<dbReference type="SUPFAM" id="SSF48371">
    <property type="entry name" value="ARM repeat"/>
    <property type="match status" value="1"/>
</dbReference>
<dbReference type="Pfam" id="PF08389">
    <property type="entry name" value="Xpo1"/>
    <property type="match status" value="1"/>
</dbReference>
<dbReference type="InterPro" id="IPR011989">
    <property type="entry name" value="ARM-like"/>
</dbReference>
<proteinExistence type="inferred from homology"/>
<protein>
    <submittedName>
        <fullName evidence="3">Exportin-5</fullName>
    </submittedName>
</protein>
<feature type="domain" description="Importin N-terminal" evidence="2">
    <location>
        <begin position="33"/>
        <end position="101"/>
    </location>
</feature>
<dbReference type="GO" id="GO:0005737">
    <property type="term" value="C:cytoplasm"/>
    <property type="evidence" value="ECO:0007669"/>
    <property type="project" value="TreeGrafter"/>
</dbReference>
<evidence type="ECO:0000313" key="3">
    <source>
        <dbReference type="EMBL" id="CAG6659670.1"/>
    </source>
</evidence>
<evidence type="ECO:0000259" key="2">
    <source>
        <dbReference type="PROSITE" id="PS50166"/>
    </source>
</evidence>
<dbReference type="InterPro" id="IPR001494">
    <property type="entry name" value="Importin-beta_N"/>
</dbReference>
<dbReference type="Gene3D" id="1.25.10.10">
    <property type="entry name" value="Leucine-rich Repeat Variant"/>
    <property type="match status" value="1"/>
</dbReference>
<dbReference type="GO" id="GO:0006611">
    <property type="term" value="P:protein export from nucleus"/>
    <property type="evidence" value="ECO:0007669"/>
    <property type="project" value="InterPro"/>
</dbReference>
<dbReference type="InterPro" id="IPR045478">
    <property type="entry name" value="Exportin-5_C"/>
</dbReference>
<reference evidence="3" key="1">
    <citation type="submission" date="2021-05" db="EMBL/GenBank/DDBJ databases">
        <authorList>
            <person name="Alioto T."/>
            <person name="Alioto T."/>
            <person name="Gomez Garrido J."/>
        </authorList>
    </citation>
    <scope>NUCLEOTIDE SEQUENCE</scope>
</reference>